<reference evidence="1 2" key="1">
    <citation type="submission" date="2015-03" db="EMBL/GenBank/DDBJ databases">
        <authorList>
            <consortium name="Pathogen Informatics"/>
        </authorList>
    </citation>
    <scope>NUCLEOTIDE SEQUENCE [LARGE SCALE GENOMIC DNA]</scope>
    <source>
        <strain evidence="1 2">3476</strain>
    </source>
</reference>
<protein>
    <submittedName>
        <fullName evidence="1">Uncharacterized protein</fullName>
    </submittedName>
</protein>
<dbReference type="Proteomes" id="UP000039541">
    <property type="component" value="Unassembled WGS sequence"/>
</dbReference>
<evidence type="ECO:0000313" key="2">
    <source>
        <dbReference type="Proteomes" id="UP000039541"/>
    </source>
</evidence>
<name>A0A655BNH2_SALET</name>
<evidence type="ECO:0000313" key="1">
    <source>
        <dbReference type="EMBL" id="CNT62834.1"/>
    </source>
</evidence>
<organism evidence="1 2">
    <name type="scientific">Salmonella enterica subsp. enterica serovar Bovismorbificans</name>
    <dbReference type="NCBI Taxonomy" id="58097"/>
    <lineage>
        <taxon>Bacteria</taxon>
        <taxon>Pseudomonadati</taxon>
        <taxon>Pseudomonadota</taxon>
        <taxon>Gammaproteobacteria</taxon>
        <taxon>Enterobacterales</taxon>
        <taxon>Enterobacteriaceae</taxon>
        <taxon>Salmonella</taxon>
    </lineage>
</organism>
<sequence length="125" mass="14651">MRDADTVFTGQCQNKLFLPAAQHDINRHTALTGGFCQCLLPVMIQITIQRMMRTDFMQVGRHIIWPNAVAVMTGFLHRIGAKTHHFTLNQHVQTIAIRQRLRSFYVEIILRHIQHLAYRQANKFW</sequence>
<dbReference type="AlphaFoldDB" id="A0A655BNH2"/>
<accession>A0A655BNH2</accession>
<gene>
    <name evidence="1" type="ORF">ERS008202_00399</name>
</gene>
<dbReference type="EMBL" id="CQPC01000003">
    <property type="protein sequence ID" value="CNT62834.1"/>
    <property type="molecule type" value="Genomic_DNA"/>
</dbReference>
<proteinExistence type="predicted"/>